<dbReference type="NCBIfam" id="TIGR02775">
    <property type="entry name" value="TrbG_Ti"/>
    <property type="match status" value="1"/>
</dbReference>
<proteinExistence type="inferred from homology"/>
<keyword evidence="2" id="KW-0732">Signal</keyword>
<dbReference type="InterPro" id="IPR038161">
    <property type="entry name" value="VirB9/CagX/TrbG_C_sf"/>
</dbReference>
<evidence type="ECO:0000313" key="4">
    <source>
        <dbReference type="Proteomes" id="UP000094626"/>
    </source>
</evidence>
<name>A0A1D8A8V4_9SPHN</name>
<evidence type="ECO:0000256" key="1">
    <source>
        <dbReference type="ARBA" id="ARBA00006135"/>
    </source>
</evidence>
<dbReference type="CDD" id="cd06911">
    <property type="entry name" value="VirB9_CagX_TrbG"/>
    <property type="match status" value="1"/>
</dbReference>
<protein>
    <submittedName>
        <fullName evidence="3">P-type conjugative transfer protein TrbG</fullName>
    </submittedName>
</protein>
<dbReference type="EMBL" id="CP017075">
    <property type="protein sequence ID" value="AOR78516.1"/>
    <property type="molecule type" value="Genomic_DNA"/>
</dbReference>
<evidence type="ECO:0000313" key="3">
    <source>
        <dbReference type="EMBL" id="AOR78516.1"/>
    </source>
</evidence>
<comment type="similarity">
    <text evidence="1">Belongs to the TrbG/VirB9 family.</text>
</comment>
<dbReference type="InterPro" id="IPR010258">
    <property type="entry name" value="Conjugal_tfr_TrbG/VirB9/CagX"/>
</dbReference>
<dbReference type="Proteomes" id="UP000094626">
    <property type="component" value="Chromosome"/>
</dbReference>
<accession>A0A1D8A8V4</accession>
<dbReference type="Pfam" id="PF03524">
    <property type="entry name" value="CagX"/>
    <property type="match status" value="1"/>
</dbReference>
<gene>
    <name evidence="3" type="ORF">BES08_06055</name>
</gene>
<organism evidence="3 4">
    <name type="scientific">Novosphingobium resinovorum</name>
    <dbReference type="NCBI Taxonomy" id="158500"/>
    <lineage>
        <taxon>Bacteria</taxon>
        <taxon>Pseudomonadati</taxon>
        <taxon>Pseudomonadota</taxon>
        <taxon>Alphaproteobacteria</taxon>
        <taxon>Sphingomonadales</taxon>
        <taxon>Sphingomonadaceae</taxon>
        <taxon>Novosphingobium</taxon>
    </lineage>
</organism>
<keyword evidence="4" id="KW-1185">Reference proteome</keyword>
<reference evidence="4" key="1">
    <citation type="journal article" date="2017" name="J. Biotechnol.">
        <title>Complete genome sequence of Novosphingobium resinovorum SA1, a versatile xenobiotic-degrading bacterium capable of utilizing sulfanilic acid.</title>
        <authorList>
            <person name="Hegedus B."/>
            <person name="Kos P.B."/>
            <person name="Balint B."/>
            <person name="Maroti G."/>
            <person name="Gan H.M."/>
            <person name="Perei K."/>
            <person name="Rakhely G."/>
        </authorList>
    </citation>
    <scope>NUCLEOTIDE SEQUENCE [LARGE SCALE GENOMIC DNA]</scope>
    <source>
        <strain evidence="4">SA1</strain>
    </source>
</reference>
<dbReference type="InterPro" id="IPR033645">
    <property type="entry name" value="VirB9/CagX/TrbG_C"/>
</dbReference>
<dbReference type="AlphaFoldDB" id="A0A1D8A8V4"/>
<dbReference type="Gene3D" id="2.60.40.2500">
    <property type="match status" value="1"/>
</dbReference>
<evidence type="ECO:0000256" key="2">
    <source>
        <dbReference type="ARBA" id="ARBA00022729"/>
    </source>
</evidence>
<sequence length="254" mass="27508">MTAFQGPAAAGQERSAIVEPSRSAYVNARQVYLWSDGAIYHAYAQPGMITDIVLQAGENLIAVAAGDTARWIIGDTTSGNGDARSTHVLVKPFSAGLSTNLVITTDRRTYHLQLTSRTGAGMAALAWNYPLDELLAMKRAQDAEKAARPVAAGLPLENLYFGYTITGAAPAWRPLRAFDDGRQTFIEFPASIGVGEAPPLFLVGSDGSAELVNYRMQGRFYVVDRIFSVAELRFGARKQQVVRITRGPVRKGRS</sequence>
<dbReference type="KEGG" id="nre:BES08_06055"/>
<dbReference type="InterPro" id="IPR014142">
    <property type="entry name" value="TrbG_Ti"/>
</dbReference>